<gene>
    <name evidence="2" type="ORF">TST_1019</name>
</gene>
<dbReference type="OrthoDB" id="9813321at2"/>
<dbReference type="NCBIfam" id="TIGR02605">
    <property type="entry name" value="CxxC_CxxC_SSSS"/>
    <property type="match status" value="1"/>
</dbReference>
<dbReference type="KEGG" id="ttk:TST_1019"/>
<dbReference type="Pfam" id="PF09723">
    <property type="entry name" value="Zn_ribbon_8"/>
    <property type="match status" value="1"/>
</dbReference>
<organism evidence="2 3">
    <name type="scientific">Thermosulfidibacter takaii (strain DSM 17441 / JCM 13301 / NBRC 103674 / ABI70S6)</name>
    <dbReference type="NCBI Taxonomy" id="1298851"/>
    <lineage>
        <taxon>Bacteria</taxon>
        <taxon>Pseudomonadati</taxon>
        <taxon>Thermosulfidibacterota</taxon>
        <taxon>Thermosulfidibacteria</taxon>
        <taxon>Thermosulfidibacterales</taxon>
        <taxon>Thermosulfidibacteraceae</taxon>
    </lineage>
</organism>
<dbReference type="STRING" id="1298851.TST_1019"/>
<dbReference type="AlphaFoldDB" id="A0A0S3QU18"/>
<keyword evidence="3" id="KW-1185">Reference proteome</keyword>
<sequence>MPIYEYKCPNCGWEKEVLVLGEEEVPSCISCGISMKRKISCFSYKADRTAERERNIMKLASDYLKDGKVQDAARFMKKASEYVKTDNIKKASEALNKIASKD</sequence>
<protein>
    <submittedName>
        <fullName evidence="2">FmdB family regulatory protein</fullName>
    </submittedName>
</protein>
<evidence type="ECO:0000313" key="3">
    <source>
        <dbReference type="Proteomes" id="UP000063234"/>
    </source>
</evidence>
<name>A0A0S3QU18_THET7</name>
<evidence type="ECO:0000259" key="1">
    <source>
        <dbReference type="SMART" id="SM00834"/>
    </source>
</evidence>
<dbReference type="Proteomes" id="UP000063234">
    <property type="component" value="Chromosome"/>
</dbReference>
<dbReference type="SMART" id="SM00834">
    <property type="entry name" value="CxxC_CXXC_SSSS"/>
    <property type="match status" value="1"/>
</dbReference>
<dbReference type="RefSeq" id="WP_068549811.1">
    <property type="nucleotide sequence ID" value="NZ_AP013035.1"/>
</dbReference>
<reference evidence="3" key="1">
    <citation type="journal article" date="2018" name="Science">
        <title>A primordial and reversible TCA cycle in a facultatively chemolithoautotrophic thermophile.</title>
        <authorList>
            <person name="Nunoura T."/>
            <person name="Chikaraishi Y."/>
            <person name="Izaki R."/>
            <person name="Suwa T."/>
            <person name="Sato T."/>
            <person name="Harada T."/>
            <person name="Mori K."/>
            <person name="Kato Y."/>
            <person name="Miyazaki M."/>
            <person name="Shimamura S."/>
            <person name="Yanagawa K."/>
            <person name="Shuto A."/>
            <person name="Ohkouchi N."/>
            <person name="Fujita N."/>
            <person name="Takaki Y."/>
            <person name="Atomi H."/>
            <person name="Takai K."/>
        </authorList>
    </citation>
    <scope>NUCLEOTIDE SEQUENCE [LARGE SCALE GENOMIC DNA]</scope>
    <source>
        <strain evidence="3">DSM 17441 / JCM 13301 / NBRC 103674 / ABI70S6</strain>
    </source>
</reference>
<accession>A0A0S3QU18</accession>
<feature type="domain" description="Putative regulatory protein FmdB zinc ribbon" evidence="1">
    <location>
        <begin position="1"/>
        <end position="40"/>
    </location>
</feature>
<proteinExistence type="predicted"/>
<dbReference type="InterPro" id="IPR013429">
    <property type="entry name" value="Regulatory_FmdB_Zinc_ribbon"/>
</dbReference>
<evidence type="ECO:0000313" key="2">
    <source>
        <dbReference type="EMBL" id="BAT71813.1"/>
    </source>
</evidence>
<dbReference type="EMBL" id="AP013035">
    <property type="protein sequence ID" value="BAT71813.1"/>
    <property type="molecule type" value="Genomic_DNA"/>
</dbReference>